<gene>
    <name evidence="2" type="ORF">O7A60_30685</name>
</gene>
<keyword evidence="1" id="KW-0472">Membrane</keyword>
<reference evidence="2 3" key="1">
    <citation type="submission" date="2022-12" db="EMBL/GenBank/DDBJ databases">
        <authorList>
            <person name="Muema E."/>
        </authorList>
    </citation>
    <scope>NUCLEOTIDE SEQUENCE [LARGE SCALE GENOMIC DNA]</scope>
    <source>
        <strain evidence="3">1326</strain>
    </source>
</reference>
<proteinExistence type="predicted"/>
<accession>A0ABU8L5Y0</accession>
<dbReference type="EMBL" id="JAPYKS010000048">
    <property type="protein sequence ID" value="MEI9413077.1"/>
    <property type="molecule type" value="Genomic_DNA"/>
</dbReference>
<dbReference type="Proteomes" id="UP001387293">
    <property type="component" value="Unassembled WGS sequence"/>
</dbReference>
<evidence type="ECO:0000313" key="2">
    <source>
        <dbReference type="EMBL" id="MEI9413077.1"/>
    </source>
</evidence>
<keyword evidence="1" id="KW-1133">Transmembrane helix</keyword>
<evidence type="ECO:0008006" key="4">
    <source>
        <dbReference type="Google" id="ProtNLM"/>
    </source>
</evidence>
<evidence type="ECO:0000256" key="1">
    <source>
        <dbReference type="SAM" id="Phobius"/>
    </source>
</evidence>
<comment type="caution">
    <text evidence="2">The sequence shown here is derived from an EMBL/GenBank/DDBJ whole genome shotgun (WGS) entry which is preliminary data.</text>
</comment>
<dbReference type="RefSeq" id="WP_337109413.1">
    <property type="nucleotide sequence ID" value="NZ_JAPYKS010000048.1"/>
</dbReference>
<keyword evidence="1" id="KW-0812">Transmembrane</keyword>
<name>A0ABU8L5Y0_9HYPH</name>
<keyword evidence="3" id="KW-1185">Reference proteome</keyword>
<feature type="transmembrane region" description="Helical" evidence="1">
    <location>
        <begin position="32"/>
        <end position="58"/>
    </location>
</feature>
<evidence type="ECO:0000313" key="3">
    <source>
        <dbReference type="Proteomes" id="UP001387293"/>
    </source>
</evidence>
<protein>
    <recommendedName>
        <fullName evidence="4">Glycosyl-4,4'-diaponeurosporenoate acyltransferase</fullName>
    </recommendedName>
</protein>
<sequence length="89" mass="10418">MDIADQLRQFRDGHWIVGNISGDDIGSNRHEIGFALLLIGYGHWLPFFVVSYVSMLFVQFVQQIKRIMIVRSIIRKRAKIQARTRVNFI</sequence>
<organism evidence="2 3">
    <name type="scientific">Mesorhizobium salmacidum</name>
    <dbReference type="NCBI Taxonomy" id="3015171"/>
    <lineage>
        <taxon>Bacteria</taxon>
        <taxon>Pseudomonadati</taxon>
        <taxon>Pseudomonadota</taxon>
        <taxon>Alphaproteobacteria</taxon>
        <taxon>Hyphomicrobiales</taxon>
        <taxon>Phyllobacteriaceae</taxon>
        <taxon>Mesorhizobium</taxon>
    </lineage>
</organism>